<dbReference type="InterPro" id="IPR032075">
    <property type="entry name" value="PI-PLC-C1"/>
</dbReference>
<dbReference type="STRING" id="3076.A0A2P6TFT5"/>
<gene>
    <name evidence="1" type="ORF">C2E21_7987</name>
</gene>
<protein>
    <submittedName>
        <fullName evidence="1">Uncharacterized protein</fullName>
    </submittedName>
</protein>
<dbReference type="Pfam" id="PF16670">
    <property type="entry name" value="PI-PLC-C1"/>
    <property type="match status" value="2"/>
</dbReference>
<dbReference type="InterPro" id="IPR017946">
    <property type="entry name" value="PLC-like_Pdiesterase_TIM-brl"/>
</dbReference>
<name>A0A2P6TFT5_CHLSO</name>
<dbReference type="GO" id="GO:0006629">
    <property type="term" value="P:lipid metabolic process"/>
    <property type="evidence" value="ECO:0007669"/>
    <property type="project" value="InterPro"/>
</dbReference>
<proteinExistence type="predicted"/>
<dbReference type="SUPFAM" id="SSF51695">
    <property type="entry name" value="PLC-like phosphodiesterases"/>
    <property type="match status" value="1"/>
</dbReference>
<dbReference type="OrthoDB" id="2017497at2759"/>
<accession>A0A2P6TFT5</accession>
<evidence type="ECO:0000313" key="1">
    <source>
        <dbReference type="EMBL" id="PRW32970.1"/>
    </source>
</evidence>
<dbReference type="Gene3D" id="3.20.20.190">
    <property type="entry name" value="Phosphatidylinositol (PI) phosphodiesterase"/>
    <property type="match status" value="1"/>
</dbReference>
<dbReference type="EMBL" id="LHPG02000018">
    <property type="protein sequence ID" value="PRW32970.1"/>
    <property type="molecule type" value="Genomic_DNA"/>
</dbReference>
<evidence type="ECO:0000313" key="2">
    <source>
        <dbReference type="Proteomes" id="UP000239899"/>
    </source>
</evidence>
<keyword evidence="2" id="KW-1185">Reference proteome</keyword>
<organism evidence="1 2">
    <name type="scientific">Chlorella sorokiniana</name>
    <name type="common">Freshwater green alga</name>
    <dbReference type="NCBI Taxonomy" id="3076"/>
    <lineage>
        <taxon>Eukaryota</taxon>
        <taxon>Viridiplantae</taxon>
        <taxon>Chlorophyta</taxon>
        <taxon>core chlorophytes</taxon>
        <taxon>Trebouxiophyceae</taxon>
        <taxon>Chlorellales</taxon>
        <taxon>Chlorellaceae</taxon>
        <taxon>Chlorella clade</taxon>
        <taxon>Chlorella</taxon>
    </lineage>
</organism>
<dbReference type="Proteomes" id="UP000239899">
    <property type="component" value="Unassembled WGS sequence"/>
</dbReference>
<reference evidence="1 2" key="1">
    <citation type="journal article" date="2018" name="Plant J.">
        <title>Genome sequences of Chlorella sorokiniana UTEX 1602 and Micractinium conductrix SAG 241.80: implications to maltose excretion by a green alga.</title>
        <authorList>
            <person name="Arriola M.B."/>
            <person name="Velmurugan N."/>
            <person name="Zhang Y."/>
            <person name="Plunkett M.H."/>
            <person name="Hondzo H."/>
            <person name="Barney B.M."/>
        </authorList>
    </citation>
    <scope>NUCLEOTIDE SEQUENCE [LARGE SCALE GENOMIC DNA]</scope>
    <source>
        <strain evidence="2">UTEX 1602</strain>
    </source>
</reference>
<comment type="caution">
    <text evidence="1">The sequence shown here is derived from an EMBL/GenBank/DDBJ whole genome shotgun (WGS) entry which is preliminary data.</text>
</comment>
<sequence>MLSTHNSYHLAPSPAINQLLASPLAQSMLQPELFLPQSLQYSHRTLTQQLDEGVRSLELDVHADPEGGRYAQSAGQRLAGQSGLLDVPALRQPGFKVFHLPDFDFNSTCFLLTDCLAEVRRWSEHNPEHLPLVIFIETKQPDDVTAALGPDAVATIDAMLAASPLPGPDSLTSSLELNASGLAALEDEIRSVFDAASLLTPDAVAALLASTDGTAGLADVAERLLVPPSNASCPWPDLDTMRGKVLFALLFGSEEQAAVYEELHPAVSPGTLFWPVSTLGFEAPWPAVFYGSALSLGPNEAEAAGAPPGGLPANISAYIEEWLEESNQRASEGYIVRARVDQDTIEARHNFTARRDALLATGAQLIQTDYAYHPSTLFPSTYQVTLPGGRPARCINGGSGSQAPDIACG</sequence>
<dbReference type="AlphaFoldDB" id="A0A2P6TFT5"/>
<dbReference type="GO" id="GO:0008081">
    <property type="term" value="F:phosphoric diester hydrolase activity"/>
    <property type="evidence" value="ECO:0007669"/>
    <property type="project" value="InterPro"/>
</dbReference>
<dbReference type="CDD" id="cd08589">
    <property type="entry name" value="PI-PLCc_SaPLC1_like"/>
    <property type="match status" value="1"/>
</dbReference>